<feature type="coiled-coil region" evidence="5">
    <location>
        <begin position="185"/>
        <end position="254"/>
    </location>
</feature>
<organism evidence="6 7">
    <name type="scientific">Paragonimus heterotremus</name>
    <dbReference type="NCBI Taxonomy" id="100268"/>
    <lineage>
        <taxon>Eukaryota</taxon>
        <taxon>Metazoa</taxon>
        <taxon>Spiralia</taxon>
        <taxon>Lophotrochozoa</taxon>
        <taxon>Platyhelminthes</taxon>
        <taxon>Trematoda</taxon>
        <taxon>Digenea</taxon>
        <taxon>Plagiorchiida</taxon>
        <taxon>Troglotremata</taxon>
        <taxon>Troglotrematidae</taxon>
        <taxon>Paragonimus</taxon>
    </lineage>
</organism>
<keyword evidence="7" id="KW-1185">Reference proteome</keyword>
<dbReference type="PANTHER" id="PTHR19269">
    <property type="entry name" value="TROPOMYOSIN"/>
    <property type="match status" value="1"/>
</dbReference>
<proteinExistence type="inferred from homology"/>
<evidence type="ECO:0008006" key="8">
    <source>
        <dbReference type="Google" id="ProtNLM"/>
    </source>
</evidence>
<sequence length="433" mass="50368">MDGIKKKMIAMKLEKENALERAVQYEALLKKKEEEREKKEQDIAELNNKLKQAQTACDEIQESLQESLNKLEETDKRSTNAEAEVAAMTRRIRLLEEDLEVSSSRLTETLAKLEEASKTAEESERVWRGIENRLNTYDKNVEDLEKTAEEAIFAADEADRKYKEVKHVFERKNLETRSIADDERLSQLEDQQKEAKYIAEDADRKYDEAARKLAILEVDFERAESRLEAAERRIKELESELKKLTCLLKSHEIKQEQLSFPIYSDHTCKETPTHLILKSVSISPKIVELEEELRVVGNNMKALEISEQESAQREESYEETIRDLTERLKASIEHEKNLEERLAMLKQHVEESPCSHGECCLVYTYSLHVPCTPPSFDCFHFEKAESRAAAAELDVNRRAQEIKRTKDRIITEHSAYEALRQEMNSMINEFHSI</sequence>
<evidence type="ECO:0000313" key="6">
    <source>
        <dbReference type="EMBL" id="KAF5395089.1"/>
    </source>
</evidence>
<evidence type="ECO:0000256" key="3">
    <source>
        <dbReference type="ARBA" id="ARBA00022737"/>
    </source>
</evidence>
<dbReference type="Proteomes" id="UP000748531">
    <property type="component" value="Unassembled WGS sequence"/>
</dbReference>
<keyword evidence="3" id="KW-0677">Repeat</keyword>
<dbReference type="AlphaFoldDB" id="A0A8J4SZJ6"/>
<gene>
    <name evidence="6" type="ORF">PHET_07950</name>
</gene>
<keyword evidence="4 5" id="KW-0175">Coiled coil</keyword>
<name>A0A8J4SZJ6_9TREM</name>
<protein>
    <recommendedName>
        <fullName evidence="8">Tropomyosin</fullName>
    </recommendedName>
</protein>
<dbReference type="SUPFAM" id="SSF57997">
    <property type="entry name" value="Tropomyosin"/>
    <property type="match status" value="4"/>
</dbReference>
<dbReference type="OrthoDB" id="128924at2759"/>
<comment type="function">
    <text evidence="1">Tropomyosin, in association with the troponin complex, plays a central role in the calcium dependent regulation of muscle contraction.</text>
</comment>
<dbReference type="InterPro" id="IPR000533">
    <property type="entry name" value="Tropomyosin"/>
</dbReference>
<dbReference type="Pfam" id="PF00261">
    <property type="entry name" value="Tropomyosin"/>
    <property type="match status" value="3"/>
</dbReference>
<evidence type="ECO:0000256" key="4">
    <source>
        <dbReference type="ARBA" id="ARBA00023054"/>
    </source>
</evidence>
<feature type="coiled-coil region" evidence="5">
    <location>
        <begin position="286"/>
        <end position="341"/>
    </location>
</feature>
<dbReference type="EMBL" id="LUCH01017326">
    <property type="protein sequence ID" value="KAF5395089.1"/>
    <property type="molecule type" value="Genomic_DNA"/>
</dbReference>
<evidence type="ECO:0000256" key="1">
    <source>
        <dbReference type="ARBA" id="ARBA00002987"/>
    </source>
</evidence>
<feature type="coiled-coil region" evidence="5">
    <location>
        <begin position="15"/>
        <end position="161"/>
    </location>
</feature>
<dbReference type="Gene3D" id="1.20.5.340">
    <property type="match status" value="1"/>
</dbReference>
<accession>A0A8J4SZJ6</accession>
<dbReference type="Gene3D" id="1.20.5.170">
    <property type="match status" value="4"/>
</dbReference>
<comment type="similarity">
    <text evidence="2">Belongs to the tropomyosin family.</text>
</comment>
<dbReference type="PRINTS" id="PR00194">
    <property type="entry name" value="TROPOMYOSIN"/>
</dbReference>
<evidence type="ECO:0000313" key="7">
    <source>
        <dbReference type="Proteomes" id="UP000748531"/>
    </source>
</evidence>
<comment type="caution">
    <text evidence="6">The sequence shown here is derived from an EMBL/GenBank/DDBJ whole genome shotgun (WGS) entry which is preliminary data.</text>
</comment>
<evidence type="ECO:0000256" key="5">
    <source>
        <dbReference type="SAM" id="Coils"/>
    </source>
</evidence>
<evidence type="ECO:0000256" key="2">
    <source>
        <dbReference type="ARBA" id="ARBA00009036"/>
    </source>
</evidence>
<reference evidence="6" key="1">
    <citation type="submission" date="2019-05" db="EMBL/GenBank/DDBJ databases">
        <title>Annotation for the trematode Paragonimus heterotremus.</title>
        <authorList>
            <person name="Choi Y.-J."/>
        </authorList>
    </citation>
    <scope>NUCLEOTIDE SEQUENCE</scope>
    <source>
        <strain evidence="6">LC</strain>
    </source>
</reference>
<dbReference type="FunFam" id="1.20.5.340:FF:000001">
    <property type="entry name" value="Tropomyosin alpha-1 chain isoform 2"/>
    <property type="match status" value="1"/>
</dbReference>